<evidence type="ECO:0000313" key="3">
    <source>
        <dbReference type="Proteomes" id="UP000235897"/>
    </source>
</evidence>
<dbReference type="AlphaFoldDB" id="A0A2N8SW14"/>
<comment type="caution">
    <text evidence="2">The sequence shown here is derived from an EMBL/GenBank/DDBJ whole genome shotgun (WGS) entry which is preliminary data.</text>
</comment>
<keyword evidence="1" id="KW-1133">Transmembrane helix</keyword>
<keyword evidence="1" id="KW-0812">Transmembrane</keyword>
<proteinExistence type="predicted"/>
<name>A0A2N8SW14_STUST</name>
<dbReference type="Proteomes" id="UP000235897">
    <property type="component" value="Unassembled WGS sequence"/>
</dbReference>
<dbReference type="RefSeq" id="WP_102846337.1">
    <property type="nucleotide sequence ID" value="NZ_JAMOIG010000001.1"/>
</dbReference>
<evidence type="ECO:0000256" key="1">
    <source>
        <dbReference type="SAM" id="Phobius"/>
    </source>
</evidence>
<dbReference type="EMBL" id="POUW01000002">
    <property type="protein sequence ID" value="PNG06681.1"/>
    <property type="molecule type" value="Genomic_DNA"/>
</dbReference>
<evidence type="ECO:0000313" key="2">
    <source>
        <dbReference type="EMBL" id="PNG06681.1"/>
    </source>
</evidence>
<protein>
    <submittedName>
        <fullName evidence="2">Uncharacterized protein</fullName>
    </submittedName>
</protein>
<feature type="transmembrane region" description="Helical" evidence="1">
    <location>
        <begin position="44"/>
        <end position="61"/>
    </location>
</feature>
<gene>
    <name evidence="2" type="ORF">CXL00_07075</name>
</gene>
<keyword evidence="1" id="KW-0472">Membrane</keyword>
<accession>A0A2N8SW14</accession>
<organism evidence="2 3">
    <name type="scientific">Stutzerimonas stutzeri</name>
    <name type="common">Pseudomonas stutzeri</name>
    <dbReference type="NCBI Taxonomy" id="316"/>
    <lineage>
        <taxon>Bacteria</taxon>
        <taxon>Pseudomonadati</taxon>
        <taxon>Pseudomonadota</taxon>
        <taxon>Gammaproteobacteria</taxon>
        <taxon>Pseudomonadales</taxon>
        <taxon>Pseudomonadaceae</taxon>
        <taxon>Stutzerimonas</taxon>
    </lineage>
</organism>
<reference evidence="2 3" key="1">
    <citation type="submission" date="2018-01" db="EMBL/GenBank/DDBJ databases">
        <title>Denitrification phenotypes of diverse strains of Pseudomonas stutzeri.</title>
        <authorList>
            <person name="Milligan D.A."/>
            <person name="Bergaust L."/>
            <person name="Bakken L.R."/>
            <person name="Frostegard A."/>
        </authorList>
    </citation>
    <scope>NUCLEOTIDE SEQUENCE [LARGE SCALE GENOMIC DNA]</scope>
    <source>
        <strain evidence="2 3">28a3</strain>
    </source>
</reference>
<sequence>MATNFYCPGIAQLETEANRVTCSETLQVTPAAEPVKASELVGQGIYWGLFYWALFFVFYQIKKAIEN</sequence>